<gene>
    <name evidence="2" type="ORF">EOD39_21259</name>
</gene>
<protein>
    <submittedName>
        <fullName evidence="2">Breakpoint cluster region protein</fullName>
    </submittedName>
</protein>
<dbReference type="GO" id="GO:0007165">
    <property type="term" value="P:signal transduction"/>
    <property type="evidence" value="ECO:0007669"/>
    <property type="project" value="InterPro"/>
</dbReference>
<name>A0A444UT67_ACIRT</name>
<organism evidence="2 3">
    <name type="scientific">Acipenser ruthenus</name>
    <name type="common">Sterlet sturgeon</name>
    <dbReference type="NCBI Taxonomy" id="7906"/>
    <lineage>
        <taxon>Eukaryota</taxon>
        <taxon>Metazoa</taxon>
        <taxon>Chordata</taxon>
        <taxon>Craniata</taxon>
        <taxon>Vertebrata</taxon>
        <taxon>Euteleostomi</taxon>
        <taxon>Actinopterygii</taxon>
        <taxon>Chondrostei</taxon>
        <taxon>Acipenseriformes</taxon>
        <taxon>Acipenseridae</taxon>
        <taxon>Acipenser</taxon>
    </lineage>
</organism>
<dbReference type="EMBL" id="SCEB01009074">
    <property type="protein sequence ID" value="RXM91360.1"/>
    <property type="molecule type" value="Genomic_DNA"/>
</dbReference>
<comment type="caution">
    <text evidence="2">The sequence shown here is derived from an EMBL/GenBank/DDBJ whole genome shotgun (WGS) entry which is preliminary data.</text>
</comment>
<dbReference type="Pfam" id="PF00620">
    <property type="entry name" value="RhoGAP"/>
    <property type="match status" value="1"/>
</dbReference>
<dbReference type="Gene3D" id="1.10.555.10">
    <property type="entry name" value="Rho GTPase activation protein"/>
    <property type="match status" value="1"/>
</dbReference>
<dbReference type="InterPro" id="IPR008936">
    <property type="entry name" value="Rho_GTPase_activation_prot"/>
</dbReference>
<proteinExistence type="predicted"/>
<evidence type="ECO:0000313" key="2">
    <source>
        <dbReference type="EMBL" id="RXM91360.1"/>
    </source>
</evidence>
<dbReference type="GO" id="GO:0016020">
    <property type="term" value="C:membrane"/>
    <property type="evidence" value="ECO:0007669"/>
    <property type="project" value="TreeGrafter"/>
</dbReference>
<reference evidence="2 3" key="1">
    <citation type="submission" date="2019-01" db="EMBL/GenBank/DDBJ databases">
        <title>Draft Genome and Complete Hox-Cluster Characterization of the Sterlet Sturgeon (Acipenser ruthenus).</title>
        <authorList>
            <person name="Wei Q."/>
        </authorList>
    </citation>
    <scope>NUCLEOTIDE SEQUENCE [LARGE SCALE GENOMIC DNA]</scope>
    <source>
        <strain evidence="2">WHYD16114868_AA</strain>
        <tissue evidence="2">Blood</tissue>
    </source>
</reference>
<evidence type="ECO:0000259" key="1">
    <source>
        <dbReference type="PROSITE" id="PS50238"/>
    </source>
</evidence>
<dbReference type="SUPFAM" id="SSF48350">
    <property type="entry name" value="GTPase activation domain, GAP"/>
    <property type="match status" value="1"/>
</dbReference>
<dbReference type="PANTHER" id="PTHR23182">
    <property type="entry name" value="BREAKPOINT CLUSTER REGION PROTEIN BCR"/>
    <property type="match status" value="1"/>
</dbReference>
<keyword evidence="3" id="KW-1185">Reference proteome</keyword>
<dbReference type="GO" id="GO:0005096">
    <property type="term" value="F:GTPase activator activity"/>
    <property type="evidence" value="ECO:0007669"/>
    <property type="project" value="InterPro"/>
</dbReference>
<feature type="domain" description="Rho-GAP" evidence="1">
    <location>
        <begin position="1"/>
        <end position="89"/>
    </location>
</feature>
<dbReference type="AlphaFoldDB" id="A0A444UT67"/>
<dbReference type="InterPro" id="IPR000198">
    <property type="entry name" value="RhoGAP_dom"/>
</dbReference>
<dbReference type="PANTHER" id="PTHR23182:SF3">
    <property type="entry name" value="BREAKPOINT CLUSTER REGION PROTEIN"/>
    <property type="match status" value="1"/>
</dbReference>
<sequence>MLNLLLSLPEPNLVTFLFLLDHLKRVAENEIINKMSLHNLATVFGPTLLRPSEKDSKIPANPTQPITMSDSWSLEVMSQIEVKLSMKFTSREFSLKRMPSRKQTGVFGVKIAIVTK</sequence>
<accession>A0A444UT67</accession>
<dbReference type="InterPro" id="IPR037769">
    <property type="entry name" value="Abr/Bcr"/>
</dbReference>
<evidence type="ECO:0000313" key="3">
    <source>
        <dbReference type="Proteomes" id="UP000289886"/>
    </source>
</evidence>
<dbReference type="Proteomes" id="UP000289886">
    <property type="component" value="Unassembled WGS sequence"/>
</dbReference>
<dbReference type="PROSITE" id="PS50238">
    <property type="entry name" value="RHOGAP"/>
    <property type="match status" value="1"/>
</dbReference>